<organism evidence="1">
    <name type="scientific">Alectorobius mimon</name>
    <dbReference type="NCBI Taxonomy" id="360319"/>
    <lineage>
        <taxon>Eukaryota</taxon>
        <taxon>Metazoa</taxon>
        <taxon>Ecdysozoa</taxon>
        <taxon>Arthropoda</taxon>
        <taxon>Chelicerata</taxon>
        <taxon>Arachnida</taxon>
        <taxon>Acari</taxon>
        <taxon>Parasitiformes</taxon>
        <taxon>Ixodida</taxon>
        <taxon>Ixodoidea</taxon>
        <taxon>Argasidae</taxon>
        <taxon>Ornithodorinae</taxon>
        <taxon>Alectorobius</taxon>
    </lineage>
</organism>
<reference evidence="1" key="1">
    <citation type="submission" date="2016-03" db="EMBL/GenBank/DDBJ databases">
        <title>Gut transcriptome analysis on engorged females of Ornithodoros mimon (Acari: Argasidae) and phylogenetic inferences of soft ticks.</title>
        <authorList>
            <person name="Landulfo G.A."/>
            <person name="Giovanni D."/>
            <person name="Carvalho E."/>
            <person name="Junqueira-de-Azevedo I."/>
            <person name="Patane J."/>
            <person name="Mendoca R."/>
            <person name="Barros-Battesti D."/>
        </authorList>
    </citation>
    <scope>NUCLEOTIDE SEQUENCE</scope>
    <source>
        <strain evidence="1">Females</strain>
        <tissue evidence="1">Gut</tissue>
    </source>
</reference>
<dbReference type="EMBL" id="GEIB01001552">
    <property type="protein sequence ID" value="JAR86733.1"/>
    <property type="molecule type" value="Transcribed_RNA"/>
</dbReference>
<evidence type="ECO:0000313" key="1">
    <source>
        <dbReference type="EMBL" id="JAR86733.1"/>
    </source>
</evidence>
<proteinExistence type="predicted"/>
<feature type="non-terminal residue" evidence="1">
    <location>
        <position position="1"/>
    </location>
</feature>
<name>A0A147B7I6_9ACAR</name>
<dbReference type="AlphaFoldDB" id="A0A147B7I6"/>
<accession>A0A147B7I6</accession>
<sequence>FFFCQCRVGEWCCRVSQLAKGKMYYYNSGPSSILGSDTRGGSGGWLTIWLKFCFCGGSFNRIRSGALLNLRCGVSQCVPYKLLCCRPGGGVNEDAPV</sequence>
<protein>
    <submittedName>
        <fullName evidence="1">Uncharacterized protein</fullName>
    </submittedName>
</protein>